<feature type="compositionally biased region" description="Polar residues" evidence="1">
    <location>
        <begin position="599"/>
        <end position="612"/>
    </location>
</feature>
<feature type="compositionally biased region" description="Low complexity" evidence="1">
    <location>
        <begin position="309"/>
        <end position="342"/>
    </location>
</feature>
<feature type="region of interest" description="Disordered" evidence="1">
    <location>
        <begin position="827"/>
        <end position="887"/>
    </location>
</feature>
<evidence type="ECO:0000313" key="3">
    <source>
        <dbReference type="EMBL" id="CAI2167938.1"/>
    </source>
</evidence>
<feature type="region of interest" description="Disordered" evidence="1">
    <location>
        <begin position="16"/>
        <end position="170"/>
    </location>
</feature>
<feature type="compositionally biased region" description="Basic and acidic residues" evidence="1">
    <location>
        <begin position="58"/>
        <end position="113"/>
    </location>
</feature>
<feature type="compositionally biased region" description="Polar residues" evidence="1">
    <location>
        <begin position="293"/>
        <end position="308"/>
    </location>
</feature>
<feature type="compositionally biased region" description="Low complexity" evidence="1">
    <location>
        <begin position="559"/>
        <end position="568"/>
    </location>
</feature>
<keyword evidence="2" id="KW-0812">Transmembrane</keyword>
<protein>
    <submittedName>
        <fullName evidence="3">17257_t:CDS:1</fullName>
    </submittedName>
</protein>
<feature type="compositionally biased region" description="Acidic residues" evidence="1">
    <location>
        <begin position="840"/>
        <end position="852"/>
    </location>
</feature>
<name>A0A9W4SGY1_9GLOM</name>
<sequence>MAFVNAITYENGLQKRQKAVKENNDTKAESDRKIVQKPKGKKIFPKAVGEDNNSGKNNNDKENTKGTQKENTKANPKDNPKDTPKENQKDNQKDNQKNNPKENPKQGNKDDNQKTQNENTGNKDPNQAKKPNGTPLPLFPDGSPNSNVPANNNTALPSSNSGSNNTSAGGGEIFGFVVGALIAVGLIGMFVRKKVVGGRTKSREIDDTERKGSEGADGSYVQKPHHTPSDNFDDQEKQRFDTLKLMIDQNPPLSPQLSKLPHVDSNLNSRRPYDSSTPPVTPNSYDSQLGPPSVNNSSYPLQKKNSMESLRPLINSPIPSSPRNPQANSPNSQSFPFNSQQNEPPYPQITYQGPLQGNQYYGGPPPLQQLYPIEPTHVQGVLSQSSNSPRPLEDPPHSSSSSKGEPVPTDNQDLSYSMPSSQQDQSNTQQEPSFMLTNQSDNTNVMSKFTNVEDNRLSNVDPDEKRTNDLTPKLHENTVVPGLLSTPVSDNSLTSESRDIQPNVTPVSFPTSNRPDSQTSSIESNENKSNINQNVQIESVQPIQRMIQIENLDEHEITKNNTPLTNNELENKQKVPEISVQETRQIEPKQGFPMESDNSENQVVKTPIHSSPQLKQPAVTGFIKSVKANMVIGRVSNESRPIMKASPVITSLQAQPRMQPETIETVSSYPEISAPIITETFKPEMIIPKPVVAPVSHNQRSVPPRFDIDAIKRHVEKVKHMKAAIADKNSVINESHNAVNNERVLDKNQNQNIENTTVDSPSQQINNDKPKSEITSNNENQGKPLVRKKSVRFQADLTNQEEVHKAPNKVERKSILINKDDVINIQDSIKQDDNDKSLSSEDEDYEEDDEESGATFSVYQMYDYQDSSAPELPTNIESDDDDEFSMR</sequence>
<feature type="region of interest" description="Disordered" evidence="1">
    <location>
        <begin position="559"/>
        <end position="612"/>
    </location>
</feature>
<evidence type="ECO:0000256" key="2">
    <source>
        <dbReference type="SAM" id="Phobius"/>
    </source>
</evidence>
<keyword evidence="2" id="KW-0472">Membrane</keyword>
<feature type="compositionally biased region" description="Polar residues" evidence="1">
    <location>
        <begin position="265"/>
        <end position="287"/>
    </location>
</feature>
<feature type="transmembrane region" description="Helical" evidence="2">
    <location>
        <begin position="173"/>
        <end position="191"/>
    </location>
</feature>
<feature type="compositionally biased region" description="Basic and acidic residues" evidence="1">
    <location>
        <begin position="451"/>
        <end position="476"/>
    </location>
</feature>
<feature type="compositionally biased region" description="Basic and acidic residues" evidence="1">
    <location>
        <begin position="829"/>
        <end position="839"/>
    </location>
</feature>
<feature type="region of interest" description="Disordered" evidence="1">
    <location>
        <begin position="738"/>
        <end position="788"/>
    </location>
</feature>
<reference evidence="3" key="1">
    <citation type="submission" date="2022-08" db="EMBL/GenBank/DDBJ databases">
        <authorList>
            <person name="Kallberg Y."/>
            <person name="Tangrot J."/>
            <person name="Rosling A."/>
        </authorList>
    </citation>
    <scope>NUCLEOTIDE SEQUENCE</scope>
    <source>
        <strain evidence="3">Wild A</strain>
    </source>
</reference>
<dbReference type="AlphaFoldDB" id="A0A9W4SGY1"/>
<evidence type="ECO:0000313" key="4">
    <source>
        <dbReference type="Proteomes" id="UP001153678"/>
    </source>
</evidence>
<feature type="compositionally biased region" description="Polar residues" evidence="1">
    <location>
        <begin position="349"/>
        <end position="359"/>
    </location>
</feature>
<keyword evidence="2" id="KW-1133">Transmembrane helix</keyword>
<dbReference type="OrthoDB" id="2388112at2759"/>
<feature type="compositionally biased region" description="Acidic residues" evidence="1">
    <location>
        <begin position="877"/>
        <end position="887"/>
    </location>
</feature>
<feature type="compositionally biased region" description="Basic residues" evidence="1">
    <location>
        <begin position="35"/>
        <end position="44"/>
    </location>
</feature>
<gene>
    <name evidence="3" type="ORF">FWILDA_LOCUS3332</name>
</gene>
<comment type="caution">
    <text evidence="3">The sequence shown here is derived from an EMBL/GenBank/DDBJ whole genome shotgun (WGS) entry which is preliminary data.</text>
</comment>
<proteinExistence type="predicted"/>
<dbReference type="EMBL" id="CAMKVN010000437">
    <property type="protein sequence ID" value="CAI2167938.1"/>
    <property type="molecule type" value="Genomic_DNA"/>
</dbReference>
<feature type="compositionally biased region" description="Basic and acidic residues" evidence="1">
    <location>
        <begin position="19"/>
        <end position="34"/>
    </location>
</feature>
<feature type="compositionally biased region" description="Polar residues" evidence="1">
    <location>
        <begin position="397"/>
        <end position="450"/>
    </location>
</feature>
<feature type="compositionally biased region" description="Polar residues" evidence="1">
    <location>
        <begin position="486"/>
        <end position="519"/>
    </location>
</feature>
<feature type="region of interest" description="Disordered" evidence="1">
    <location>
        <begin position="196"/>
        <end position="535"/>
    </location>
</feature>
<feature type="compositionally biased region" description="Low complexity" evidence="1">
    <location>
        <begin position="520"/>
        <end position="532"/>
    </location>
</feature>
<feature type="compositionally biased region" description="Low complexity" evidence="1">
    <location>
        <begin position="158"/>
        <end position="167"/>
    </location>
</feature>
<organism evidence="3 4">
    <name type="scientific">Funneliformis geosporum</name>
    <dbReference type="NCBI Taxonomy" id="1117311"/>
    <lineage>
        <taxon>Eukaryota</taxon>
        <taxon>Fungi</taxon>
        <taxon>Fungi incertae sedis</taxon>
        <taxon>Mucoromycota</taxon>
        <taxon>Glomeromycotina</taxon>
        <taxon>Glomeromycetes</taxon>
        <taxon>Glomerales</taxon>
        <taxon>Glomeraceae</taxon>
        <taxon>Funneliformis</taxon>
    </lineage>
</organism>
<keyword evidence="4" id="KW-1185">Reference proteome</keyword>
<feature type="compositionally biased region" description="Polar residues" evidence="1">
    <location>
        <begin position="114"/>
        <end position="125"/>
    </location>
</feature>
<feature type="compositionally biased region" description="Polar residues" evidence="1">
    <location>
        <begin position="747"/>
        <end position="781"/>
    </location>
</feature>
<evidence type="ECO:0000256" key="1">
    <source>
        <dbReference type="SAM" id="MobiDB-lite"/>
    </source>
</evidence>
<dbReference type="Proteomes" id="UP001153678">
    <property type="component" value="Unassembled WGS sequence"/>
</dbReference>
<feature type="compositionally biased region" description="Basic and acidic residues" evidence="1">
    <location>
        <begin position="201"/>
        <end position="214"/>
    </location>
</feature>
<feature type="compositionally biased region" description="Polar residues" evidence="1">
    <location>
        <begin position="143"/>
        <end position="157"/>
    </location>
</feature>
<accession>A0A9W4SGY1</accession>